<feature type="region of interest" description="Disordered" evidence="1">
    <location>
        <begin position="57"/>
        <end position="129"/>
    </location>
</feature>
<feature type="compositionally biased region" description="Low complexity" evidence="1">
    <location>
        <begin position="58"/>
        <end position="77"/>
    </location>
</feature>
<proteinExistence type="predicted"/>
<sequence length="151" mass="16057">MPMNWNSEADAKLFTEILVQFDLKFTKEILASLAAAMGPDCTPKAISEHVRVIRNKVKGAGTSAPATPTKAAKTTPARGKKSTPKSKLASSVNDSPSDNEEVLPMTPTAAKAGKKRGRTTASLSPLLDEIRVAACDDEDKYEGGSVKRVKT</sequence>
<dbReference type="EMBL" id="KV748544">
    <property type="protein sequence ID" value="OCL14719.1"/>
    <property type="molecule type" value="Genomic_DNA"/>
</dbReference>
<evidence type="ECO:0000313" key="3">
    <source>
        <dbReference type="Proteomes" id="UP000250140"/>
    </source>
</evidence>
<dbReference type="AlphaFoldDB" id="A0A8E2JZB7"/>
<dbReference type="Proteomes" id="UP000250140">
    <property type="component" value="Unassembled WGS sequence"/>
</dbReference>
<dbReference type="OrthoDB" id="5418867at2759"/>
<gene>
    <name evidence="2" type="ORF">AOQ84DRAFT_220263</name>
</gene>
<protein>
    <submittedName>
        <fullName evidence="2">Uncharacterized protein</fullName>
    </submittedName>
</protein>
<evidence type="ECO:0000313" key="2">
    <source>
        <dbReference type="EMBL" id="OCL14719.1"/>
    </source>
</evidence>
<accession>A0A8E2JZB7</accession>
<name>A0A8E2JZB7_9PEZI</name>
<evidence type="ECO:0000256" key="1">
    <source>
        <dbReference type="SAM" id="MobiDB-lite"/>
    </source>
</evidence>
<keyword evidence="3" id="KW-1185">Reference proteome</keyword>
<organism evidence="2 3">
    <name type="scientific">Glonium stellatum</name>
    <dbReference type="NCBI Taxonomy" id="574774"/>
    <lineage>
        <taxon>Eukaryota</taxon>
        <taxon>Fungi</taxon>
        <taxon>Dikarya</taxon>
        <taxon>Ascomycota</taxon>
        <taxon>Pezizomycotina</taxon>
        <taxon>Dothideomycetes</taxon>
        <taxon>Pleosporomycetidae</taxon>
        <taxon>Gloniales</taxon>
        <taxon>Gloniaceae</taxon>
        <taxon>Glonium</taxon>
    </lineage>
</organism>
<reference evidence="2 3" key="1">
    <citation type="journal article" date="2016" name="Nat. Commun.">
        <title>Ectomycorrhizal ecology is imprinted in the genome of the dominant symbiotic fungus Cenococcum geophilum.</title>
        <authorList>
            <consortium name="DOE Joint Genome Institute"/>
            <person name="Peter M."/>
            <person name="Kohler A."/>
            <person name="Ohm R.A."/>
            <person name="Kuo A."/>
            <person name="Krutzmann J."/>
            <person name="Morin E."/>
            <person name="Arend M."/>
            <person name="Barry K.W."/>
            <person name="Binder M."/>
            <person name="Choi C."/>
            <person name="Clum A."/>
            <person name="Copeland A."/>
            <person name="Grisel N."/>
            <person name="Haridas S."/>
            <person name="Kipfer T."/>
            <person name="LaButti K."/>
            <person name="Lindquist E."/>
            <person name="Lipzen A."/>
            <person name="Maire R."/>
            <person name="Meier B."/>
            <person name="Mihaltcheva S."/>
            <person name="Molinier V."/>
            <person name="Murat C."/>
            <person name="Poggeler S."/>
            <person name="Quandt C.A."/>
            <person name="Sperisen C."/>
            <person name="Tritt A."/>
            <person name="Tisserant E."/>
            <person name="Crous P.W."/>
            <person name="Henrissat B."/>
            <person name="Nehls U."/>
            <person name="Egli S."/>
            <person name="Spatafora J.W."/>
            <person name="Grigoriev I.V."/>
            <person name="Martin F.M."/>
        </authorList>
    </citation>
    <scope>NUCLEOTIDE SEQUENCE [LARGE SCALE GENOMIC DNA]</scope>
    <source>
        <strain evidence="2 3">CBS 207.34</strain>
    </source>
</reference>